<accession>A0A841JYF8</accession>
<gene>
    <name evidence="1" type="ORF">HNQ77_003408</name>
</gene>
<protein>
    <submittedName>
        <fullName evidence="1">Uncharacterized protein</fullName>
    </submittedName>
</protein>
<reference evidence="1 2" key="1">
    <citation type="submission" date="2020-08" db="EMBL/GenBank/DDBJ databases">
        <title>Genomic Encyclopedia of Type Strains, Phase IV (KMG-IV): sequencing the most valuable type-strain genomes for metagenomic binning, comparative biology and taxonomic classification.</title>
        <authorList>
            <person name="Goeker M."/>
        </authorList>
    </citation>
    <scope>NUCLEOTIDE SEQUENCE [LARGE SCALE GENOMIC DNA]</scope>
    <source>
        <strain evidence="1 2">DSM 103733</strain>
    </source>
</reference>
<evidence type="ECO:0000313" key="2">
    <source>
        <dbReference type="Proteomes" id="UP000538666"/>
    </source>
</evidence>
<sequence length="40" mass="4108">MNKIVRNLVLAATILAGFAATSYASLITAPEPLPPGVLRG</sequence>
<name>A0A841JYF8_9BACT</name>
<dbReference type="Proteomes" id="UP000538666">
    <property type="component" value="Unassembled WGS sequence"/>
</dbReference>
<organism evidence="1 2">
    <name type="scientific">Silvibacterium bohemicum</name>
    <dbReference type="NCBI Taxonomy" id="1577686"/>
    <lineage>
        <taxon>Bacteria</taxon>
        <taxon>Pseudomonadati</taxon>
        <taxon>Acidobacteriota</taxon>
        <taxon>Terriglobia</taxon>
        <taxon>Terriglobales</taxon>
        <taxon>Acidobacteriaceae</taxon>
        <taxon>Silvibacterium</taxon>
    </lineage>
</organism>
<dbReference type="RefSeq" id="WP_260315391.1">
    <property type="nucleotide sequence ID" value="NZ_JACHEK010000007.1"/>
</dbReference>
<dbReference type="AlphaFoldDB" id="A0A841JYF8"/>
<keyword evidence="2" id="KW-1185">Reference proteome</keyword>
<dbReference type="EMBL" id="JACHEK010000007">
    <property type="protein sequence ID" value="MBB6145447.1"/>
    <property type="molecule type" value="Genomic_DNA"/>
</dbReference>
<proteinExistence type="predicted"/>
<comment type="caution">
    <text evidence="1">The sequence shown here is derived from an EMBL/GenBank/DDBJ whole genome shotgun (WGS) entry which is preliminary data.</text>
</comment>
<evidence type="ECO:0000313" key="1">
    <source>
        <dbReference type="EMBL" id="MBB6145447.1"/>
    </source>
</evidence>